<dbReference type="Gene3D" id="3.40.430.10">
    <property type="entry name" value="Dihydrofolate Reductase, subunit A"/>
    <property type="match status" value="1"/>
</dbReference>
<evidence type="ECO:0000256" key="5">
    <source>
        <dbReference type="ARBA" id="ARBA00022857"/>
    </source>
</evidence>
<dbReference type="KEGG" id="aarg:Aargi30884_10800"/>
<dbReference type="PANTHER" id="PTHR48069">
    <property type="entry name" value="DIHYDROFOLATE REDUCTASE"/>
    <property type="match status" value="1"/>
</dbReference>
<dbReference type="Pfam" id="PF00186">
    <property type="entry name" value="DHFR_1"/>
    <property type="match status" value="1"/>
</dbReference>
<evidence type="ECO:0000313" key="8">
    <source>
        <dbReference type="EMBL" id="BBK22177.1"/>
    </source>
</evidence>
<sequence length="156" mass="18008">MIRIIVATDENLLIGNPNGYYGMPWHNDEDLKHFKKTTLHNTILMGSKTFQTIGKALSERKTIVVSKKGVSYPDVEVVSSLEEILESFKQSGKDIYVCGGASIYKQALPWCDEILLSRIPGHHEGNIYFPKEFQYYFTLVKRIPYETFTLEIYHRN</sequence>
<evidence type="ECO:0000259" key="7">
    <source>
        <dbReference type="PROSITE" id="PS51330"/>
    </source>
</evidence>
<feature type="domain" description="DHFR" evidence="7">
    <location>
        <begin position="1"/>
        <end position="156"/>
    </location>
</feature>
<dbReference type="InterPro" id="IPR001796">
    <property type="entry name" value="DHFR_dom"/>
</dbReference>
<dbReference type="RefSeq" id="WP_118361591.1">
    <property type="nucleotide sequence ID" value="NZ_AP019695.1"/>
</dbReference>
<dbReference type="InterPro" id="IPR024072">
    <property type="entry name" value="DHFR-like_dom_sf"/>
</dbReference>
<dbReference type="UniPathway" id="UPA00077">
    <property type="reaction ID" value="UER00158"/>
</dbReference>
<dbReference type="Proteomes" id="UP000464754">
    <property type="component" value="Chromosome"/>
</dbReference>
<gene>
    <name evidence="8" type="primary">folA</name>
    <name evidence="8" type="ORF">Aargi30884_10800</name>
</gene>
<dbReference type="GO" id="GO:0046452">
    <property type="term" value="P:dihydrofolate metabolic process"/>
    <property type="evidence" value="ECO:0007669"/>
    <property type="project" value="TreeGrafter"/>
</dbReference>
<dbReference type="GO" id="GO:0005829">
    <property type="term" value="C:cytosol"/>
    <property type="evidence" value="ECO:0007669"/>
    <property type="project" value="TreeGrafter"/>
</dbReference>
<dbReference type="GO" id="GO:0050661">
    <property type="term" value="F:NADP binding"/>
    <property type="evidence" value="ECO:0007669"/>
    <property type="project" value="InterPro"/>
</dbReference>
<evidence type="ECO:0000256" key="4">
    <source>
        <dbReference type="ARBA" id="ARBA00022563"/>
    </source>
</evidence>
<accession>A0A6N4THI5</accession>
<dbReference type="AlphaFoldDB" id="A0A6N4THI5"/>
<keyword evidence="5" id="KW-0521">NADP</keyword>
<evidence type="ECO:0000256" key="3">
    <source>
        <dbReference type="ARBA" id="ARBA00012856"/>
    </source>
</evidence>
<dbReference type="GO" id="GO:0004146">
    <property type="term" value="F:dihydrofolate reductase activity"/>
    <property type="evidence" value="ECO:0007669"/>
    <property type="project" value="UniProtKB-EC"/>
</dbReference>
<dbReference type="InterPro" id="IPR012259">
    <property type="entry name" value="DHFR"/>
</dbReference>
<proteinExistence type="inferred from homology"/>
<dbReference type="GO" id="GO:0006730">
    <property type="term" value="P:one-carbon metabolic process"/>
    <property type="evidence" value="ECO:0007669"/>
    <property type="project" value="UniProtKB-KW"/>
</dbReference>
<keyword evidence="6" id="KW-0560">Oxidoreductase</keyword>
<dbReference type="SUPFAM" id="SSF53597">
    <property type="entry name" value="Dihydrofolate reductase-like"/>
    <property type="match status" value="1"/>
</dbReference>
<dbReference type="GO" id="GO:0046654">
    <property type="term" value="P:tetrahydrofolate biosynthetic process"/>
    <property type="evidence" value="ECO:0007669"/>
    <property type="project" value="UniProtKB-UniPathway"/>
</dbReference>
<dbReference type="PROSITE" id="PS51330">
    <property type="entry name" value="DHFR_2"/>
    <property type="match status" value="1"/>
</dbReference>
<keyword evidence="9" id="KW-1185">Reference proteome</keyword>
<dbReference type="EMBL" id="AP019695">
    <property type="protein sequence ID" value="BBK22177.1"/>
    <property type="molecule type" value="Genomic_DNA"/>
</dbReference>
<comment type="pathway">
    <text evidence="1">Cofactor biosynthesis; tetrahydrofolate biosynthesis; 5,6,7,8-tetrahydrofolate from 7,8-dihydrofolate: step 1/1.</text>
</comment>
<protein>
    <recommendedName>
        <fullName evidence="3">dihydrofolate reductase</fullName>
        <ecNumber evidence="3">1.5.1.3</ecNumber>
    </recommendedName>
</protein>
<evidence type="ECO:0000256" key="1">
    <source>
        <dbReference type="ARBA" id="ARBA00004903"/>
    </source>
</evidence>
<evidence type="ECO:0000256" key="2">
    <source>
        <dbReference type="ARBA" id="ARBA00009539"/>
    </source>
</evidence>
<dbReference type="PRINTS" id="PR00070">
    <property type="entry name" value="DHFR"/>
</dbReference>
<comment type="similarity">
    <text evidence="2">Belongs to the dihydrofolate reductase family.</text>
</comment>
<dbReference type="GO" id="GO:0046655">
    <property type="term" value="P:folic acid metabolic process"/>
    <property type="evidence" value="ECO:0007669"/>
    <property type="project" value="TreeGrafter"/>
</dbReference>
<dbReference type="CDD" id="cd00209">
    <property type="entry name" value="DHFR"/>
    <property type="match status" value="1"/>
</dbReference>
<dbReference type="EC" id="1.5.1.3" evidence="3"/>
<name>A0A6N4THI5_9FIRM</name>
<organism evidence="8 9">
    <name type="scientific">Amedibacterium intestinale</name>
    <dbReference type="NCBI Taxonomy" id="2583452"/>
    <lineage>
        <taxon>Bacteria</taxon>
        <taxon>Bacillati</taxon>
        <taxon>Bacillota</taxon>
        <taxon>Erysipelotrichia</taxon>
        <taxon>Erysipelotrichales</taxon>
        <taxon>Erysipelotrichaceae</taxon>
        <taxon>Amedibacterium</taxon>
    </lineage>
</organism>
<keyword evidence="4" id="KW-0554">One-carbon metabolism</keyword>
<dbReference type="PANTHER" id="PTHR48069:SF3">
    <property type="entry name" value="DIHYDROFOLATE REDUCTASE"/>
    <property type="match status" value="1"/>
</dbReference>
<evidence type="ECO:0000256" key="6">
    <source>
        <dbReference type="ARBA" id="ARBA00023002"/>
    </source>
</evidence>
<evidence type="ECO:0000313" key="9">
    <source>
        <dbReference type="Proteomes" id="UP000464754"/>
    </source>
</evidence>
<reference evidence="9" key="1">
    <citation type="submission" date="2019-05" db="EMBL/GenBank/DDBJ databases">
        <title>Complete genome sequencing of Absiella argi strain JCM 30884.</title>
        <authorList>
            <person name="Sakamoto M."/>
            <person name="Murakami T."/>
            <person name="Mori H."/>
        </authorList>
    </citation>
    <scope>NUCLEOTIDE SEQUENCE [LARGE SCALE GENOMIC DNA]</scope>
    <source>
        <strain evidence="9">JCM 30884</strain>
    </source>
</reference>